<evidence type="ECO:0000256" key="1">
    <source>
        <dbReference type="SAM" id="Phobius"/>
    </source>
</evidence>
<protein>
    <submittedName>
        <fullName evidence="2">DNA-binding protein</fullName>
    </submittedName>
</protein>
<accession>A0A3E0WKE5</accession>
<keyword evidence="3" id="KW-1185">Reference proteome</keyword>
<dbReference type="Proteomes" id="UP000256763">
    <property type="component" value="Unassembled WGS sequence"/>
</dbReference>
<dbReference type="InterPro" id="IPR010718">
    <property type="entry name" value="DUF1294"/>
</dbReference>
<dbReference type="GO" id="GO:0003677">
    <property type="term" value="F:DNA binding"/>
    <property type="evidence" value="ECO:0007669"/>
    <property type="project" value="UniProtKB-KW"/>
</dbReference>
<keyword evidence="2" id="KW-0238">DNA-binding</keyword>
<name>A0A3E0WKE5_9GAMM</name>
<dbReference type="OrthoDB" id="72963at2"/>
<feature type="transmembrane region" description="Helical" evidence="1">
    <location>
        <begin position="21"/>
        <end position="42"/>
    </location>
</feature>
<organism evidence="2 3">
    <name type="scientific">Alkalilimnicola ehrlichii</name>
    <dbReference type="NCBI Taxonomy" id="351052"/>
    <lineage>
        <taxon>Bacteria</taxon>
        <taxon>Pseudomonadati</taxon>
        <taxon>Pseudomonadota</taxon>
        <taxon>Gammaproteobacteria</taxon>
        <taxon>Chromatiales</taxon>
        <taxon>Ectothiorhodospiraceae</taxon>
        <taxon>Alkalilimnicola</taxon>
    </lineage>
</organism>
<gene>
    <name evidence="2" type="ORF">CAL65_19255</name>
</gene>
<sequence length="133" mass="14348">MPKQKRAPRSGRSVTVRRSKGLGLRCAIVAAFFASLVALSAVGLVPPALIGVYFAMSIVSLAMYGLDKAAAEQGRWRTAEAKLHLVAVAGGWPGALLAQRMFRHKTRKRSFQTVFWCAVIGNCAAFVWLLSAS</sequence>
<feature type="transmembrane region" description="Helical" evidence="1">
    <location>
        <begin position="48"/>
        <end position="66"/>
    </location>
</feature>
<evidence type="ECO:0000313" key="3">
    <source>
        <dbReference type="Proteomes" id="UP000256763"/>
    </source>
</evidence>
<dbReference type="AlphaFoldDB" id="A0A3E0WKE5"/>
<dbReference type="Pfam" id="PF06961">
    <property type="entry name" value="DUF1294"/>
    <property type="match status" value="1"/>
</dbReference>
<keyword evidence="1" id="KW-0812">Transmembrane</keyword>
<comment type="caution">
    <text evidence="2">The sequence shown here is derived from an EMBL/GenBank/DDBJ whole genome shotgun (WGS) entry which is preliminary data.</text>
</comment>
<keyword evidence="1" id="KW-0472">Membrane</keyword>
<dbReference type="RefSeq" id="WP_116303778.1">
    <property type="nucleotide sequence ID" value="NZ_NFZV01000028.1"/>
</dbReference>
<evidence type="ECO:0000313" key="2">
    <source>
        <dbReference type="EMBL" id="RFA32611.1"/>
    </source>
</evidence>
<proteinExistence type="predicted"/>
<keyword evidence="1" id="KW-1133">Transmembrane helix</keyword>
<reference evidence="3" key="1">
    <citation type="submission" date="2017-05" db="EMBL/GenBank/DDBJ databases">
        <authorList>
            <person name="Sharma S."/>
            <person name="Sidhu C."/>
            <person name="Pinnaka A.K."/>
        </authorList>
    </citation>
    <scope>NUCLEOTIDE SEQUENCE [LARGE SCALE GENOMIC DNA]</scope>
    <source>
        <strain evidence="3">AK93</strain>
    </source>
</reference>
<dbReference type="EMBL" id="NFZW01000027">
    <property type="protein sequence ID" value="RFA32611.1"/>
    <property type="molecule type" value="Genomic_DNA"/>
</dbReference>
<feature type="transmembrane region" description="Helical" evidence="1">
    <location>
        <begin position="110"/>
        <end position="130"/>
    </location>
</feature>